<dbReference type="SMART" id="SM00034">
    <property type="entry name" value="CLECT"/>
    <property type="match status" value="1"/>
</dbReference>
<evidence type="ECO:0000259" key="3">
    <source>
        <dbReference type="PROSITE" id="PS50041"/>
    </source>
</evidence>
<dbReference type="CDD" id="cd00037">
    <property type="entry name" value="CLECT"/>
    <property type="match status" value="1"/>
</dbReference>
<evidence type="ECO:0000313" key="5">
    <source>
        <dbReference type="EMBL" id="CAL4093051.1"/>
    </source>
</evidence>
<dbReference type="AlphaFoldDB" id="A0AAV2QRS7"/>
<evidence type="ECO:0000259" key="4">
    <source>
        <dbReference type="PROSITE" id="PS50240"/>
    </source>
</evidence>
<organism evidence="5 6">
    <name type="scientific">Meganyctiphanes norvegica</name>
    <name type="common">Northern krill</name>
    <name type="synonym">Thysanopoda norvegica</name>
    <dbReference type="NCBI Taxonomy" id="48144"/>
    <lineage>
        <taxon>Eukaryota</taxon>
        <taxon>Metazoa</taxon>
        <taxon>Ecdysozoa</taxon>
        <taxon>Arthropoda</taxon>
        <taxon>Crustacea</taxon>
        <taxon>Multicrustacea</taxon>
        <taxon>Malacostraca</taxon>
        <taxon>Eumalacostraca</taxon>
        <taxon>Eucarida</taxon>
        <taxon>Euphausiacea</taxon>
        <taxon>Euphausiidae</taxon>
        <taxon>Meganyctiphanes</taxon>
    </lineage>
</organism>
<dbReference type="InterPro" id="IPR009003">
    <property type="entry name" value="Peptidase_S1_PA"/>
</dbReference>
<dbReference type="InterPro" id="IPR043504">
    <property type="entry name" value="Peptidase_S1_PA_chymotrypsin"/>
</dbReference>
<dbReference type="InterPro" id="IPR033116">
    <property type="entry name" value="TRYPSIN_SER"/>
</dbReference>
<dbReference type="PROSITE" id="PS00135">
    <property type="entry name" value="TRYPSIN_SER"/>
    <property type="match status" value="1"/>
</dbReference>
<protein>
    <submittedName>
        <fullName evidence="5">Uncharacterized protein</fullName>
    </submittedName>
</protein>
<dbReference type="Gene3D" id="2.40.10.10">
    <property type="entry name" value="Trypsin-like serine proteases"/>
    <property type="match status" value="2"/>
</dbReference>
<keyword evidence="6" id="KW-1185">Reference proteome</keyword>
<dbReference type="InterPro" id="IPR016187">
    <property type="entry name" value="CTDL_fold"/>
</dbReference>
<proteinExistence type="predicted"/>
<dbReference type="EMBL" id="CAXKWB010008923">
    <property type="protein sequence ID" value="CAL4093051.1"/>
    <property type="molecule type" value="Genomic_DNA"/>
</dbReference>
<dbReference type="CDD" id="cd00190">
    <property type="entry name" value="Tryp_SPc"/>
    <property type="match status" value="1"/>
</dbReference>
<dbReference type="PROSITE" id="PS50240">
    <property type="entry name" value="TRYPSIN_DOM"/>
    <property type="match status" value="1"/>
</dbReference>
<feature type="compositionally biased region" description="Pro residues" evidence="2">
    <location>
        <begin position="212"/>
        <end position="221"/>
    </location>
</feature>
<dbReference type="GO" id="GO:0006508">
    <property type="term" value="P:proteolysis"/>
    <property type="evidence" value="ECO:0007669"/>
    <property type="project" value="InterPro"/>
</dbReference>
<dbReference type="PANTHER" id="PTHR24253:SF176">
    <property type="entry name" value="CORIN, ISOFORM B"/>
    <property type="match status" value="1"/>
</dbReference>
<dbReference type="Proteomes" id="UP001497623">
    <property type="component" value="Unassembled WGS sequence"/>
</dbReference>
<dbReference type="Pfam" id="PF00059">
    <property type="entry name" value="Lectin_C"/>
    <property type="match status" value="1"/>
</dbReference>
<feature type="domain" description="C-type lectin" evidence="3">
    <location>
        <begin position="247"/>
        <end position="367"/>
    </location>
</feature>
<reference evidence="5 6" key="1">
    <citation type="submission" date="2024-05" db="EMBL/GenBank/DDBJ databases">
        <authorList>
            <person name="Wallberg A."/>
        </authorList>
    </citation>
    <scope>NUCLEOTIDE SEQUENCE [LARGE SCALE GENOMIC DNA]</scope>
</reference>
<keyword evidence="1" id="KW-1015">Disulfide bond</keyword>
<evidence type="ECO:0000256" key="2">
    <source>
        <dbReference type="SAM" id="MobiDB-lite"/>
    </source>
</evidence>
<dbReference type="PROSITE" id="PS50041">
    <property type="entry name" value="C_TYPE_LECTIN_2"/>
    <property type="match status" value="1"/>
</dbReference>
<dbReference type="InterPro" id="IPR001304">
    <property type="entry name" value="C-type_lectin-like"/>
</dbReference>
<feature type="region of interest" description="Disordered" evidence="2">
    <location>
        <begin position="205"/>
        <end position="226"/>
    </location>
</feature>
<name>A0AAV2QRS7_MEGNR</name>
<accession>A0AAV2QRS7</accession>
<evidence type="ECO:0000313" key="6">
    <source>
        <dbReference type="Proteomes" id="UP001497623"/>
    </source>
</evidence>
<dbReference type="SMART" id="SM00020">
    <property type="entry name" value="Tryp_SPc"/>
    <property type="match status" value="1"/>
</dbReference>
<dbReference type="Gene3D" id="3.10.100.10">
    <property type="entry name" value="Mannose-Binding Protein A, subunit A"/>
    <property type="match status" value="1"/>
</dbReference>
<dbReference type="InterPro" id="IPR001254">
    <property type="entry name" value="Trypsin_dom"/>
</dbReference>
<dbReference type="SUPFAM" id="SSF56436">
    <property type="entry name" value="C-type lectin-like"/>
    <property type="match status" value="1"/>
</dbReference>
<comment type="caution">
    <text evidence="5">The sequence shown here is derived from an EMBL/GenBank/DDBJ whole genome shotgun (WGS) entry which is preliminary data.</text>
</comment>
<dbReference type="GO" id="GO:0004252">
    <property type="term" value="F:serine-type endopeptidase activity"/>
    <property type="evidence" value="ECO:0007669"/>
    <property type="project" value="InterPro"/>
</dbReference>
<dbReference type="Pfam" id="PF00089">
    <property type="entry name" value="Trypsin"/>
    <property type="match status" value="1"/>
</dbReference>
<evidence type="ECO:0000256" key="1">
    <source>
        <dbReference type="ARBA" id="ARBA00023157"/>
    </source>
</evidence>
<feature type="domain" description="Peptidase S1" evidence="4">
    <location>
        <begin position="1"/>
        <end position="200"/>
    </location>
</feature>
<sequence length="368" mass="40653">RIISISLGREDLNVNSSPGPDTYNIQNVYRHHNYRSGTHDYADIAILKTDRKVRFSNKVWPFCLPASNQEFDNFLTVKIAGWGQVNQSHTSPLIQTAYVKIVENSQCDLLWRQHAPDNYAVIRQLAYPQGLTKQILCAGGEGVDACNGDSGGPMSYQNTDGLHTIIGIIAKGINCPIFPITPGFYTNVAFYIDWIYSTTGIPRPSASTNIPQPRPPPPPAVNQPSGKPVFGFNGPPDVVNRDNCNNFYFSTEKTTWEDARRRCALRGSDLAVPASSDGSCILGSLDQEINKDKWNAAFWVGASGITFRGRATYTWLTGRSMNGPWLSGDPDSSTSSDVCVWVYNLPVIDYKGYGVRPCSSQEFFVCSQ</sequence>
<feature type="non-terminal residue" evidence="5">
    <location>
        <position position="1"/>
    </location>
</feature>
<dbReference type="PANTHER" id="PTHR24253">
    <property type="entry name" value="TRANSMEMBRANE PROTEASE SERINE"/>
    <property type="match status" value="1"/>
</dbReference>
<dbReference type="InterPro" id="IPR016186">
    <property type="entry name" value="C-type_lectin-like/link_sf"/>
</dbReference>
<dbReference type="SUPFAM" id="SSF50494">
    <property type="entry name" value="Trypsin-like serine proteases"/>
    <property type="match status" value="1"/>
</dbReference>
<gene>
    <name evidence="5" type="ORF">MNOR_LOCUS14710</name>
</gene>